<dbReference type="InterPro" id="IPR050194">
    <property type="entry name" value="Glycosyltransferase_grp1"/>
</dbReference>
<dbReference type="RefSeq" id="WP_124155402.1">
    <property type="nucleotide sequence ID" value="NZ_CAWOLW010000126.1"/>
</dbReference>
<dbReference type="InterPro" id="IPR028098">
    <property type="entry name" value="Glyco_trans_4-like_N"/>
</dbReference>
<dbReference type="PANTHER" id="PTHR45947:SF3">
    <property type="entry name" value="SULFOQUINOVOSYL TRANSFERASE SQD2"/>
    <property type="match status" value="1"/>
</dbReference>
<dbReference type="PANTHER" id="PTHR45947">
    <property type="entry name" value="SULFOQUINOVOSYL TRANSFERASE SQD2"/>
    <property type="match status" value="1"/>
</dbReference>
<dbReference type="SUPFAM" id="SSF53756">
    <property type="entry name" value="UDP-Glycosyltransferase/glycogen phosphorylase"/>
    <property type="match status" value="1"/>
</dbReference>
<name>A0A3N6PKV4_9CYAN</name>
<dbReference type="OrthoDB" id="9811902at2"/>
<comment type="caution">
    <text evidence="3">The sequence shown here is derived from an EMBL/GenBank/DDBJ whole genome shotgun (WGS) entry which is preliminary data.</text>
</comment>
<dbReference type="Gene3D" id="3.40.50.2000">
    <property type="entry name" value="Glycogen Phosphorylase B"/>
    <property type="match status" value="2"/>
</dbReference>
<dbReference type="EMBL" id="RCBY01000211">
    <property type="protein sequence ID" value="RQH28425.1"/>
    <property type="molecule type" value="Genomic_DNA"/>
</dbReference>
<evidence type="ECO:0000313" key="4">
    <source>
        <dbReference type="Proteomes" id="UP000269154"/>
    </source>
</evidence>
<keyword evidence="4" id="KW-1185">Reference proteome</keyword>
<dbReference type="GO" id="GO:0016758">
    <property type="term" value="F:hexosyltransferase activity"/>
    <property type="evidence" value="ECO:0007669"/>
    <property type="project" value="TreeGrafter"/>
</dbReference>
<keyword evidence="3" id="KW-0808">Transferase</keyword>
<feature type="domain" description="Glycosyl transferase family 1" evidence="1">
    <location>
        <begin position="216"/>
        <end position="385"/>
    </location>
</feature>
<proteinExistence type="predicted"/>
<dbReference type="AlphaFoldDB" id="A0A3N6PKV4"/>
<evidence type="ECO:0000313" key="3">
    <source>
        <dbReference type="EMBL" id="RQH28425.1"/>
    </source>
</evidence>
<sequence length="412" mass="45876">MRILIYSYNYYPEPIGIAPLMTELAEGFVKRGHQVRVVTGMPNYPERKIYDEYKGKFFLTEELNGVTVQRSYIYIKGSKPGVLDRLLLDGSFILSSLWQAFNGWKPDVIFATTPPILISLPVSFYGLFSNSSVVLNIQDIVSEAAVRVGLVKKDSWIIRIAQAVEKLAYLKAAKISVIAEDFVTNLVEQGVSQDRLVCIPNWVDLNFIKPLNKNNQFREEHNLQDKFVVVYSGNIALTQGLETVVKAAVSLKEKSEICFVILGEEKARQQLQECCDKYQADNVLLLPLVPREKLPEMLSAADVGLVIQKKTVTAFNLPSKIPVILASGRPIVASVPDTGTAIRVVNESGGGIVVTPEDSQALAQAIVELYENPEKLQQLGQQGRKYAEENFGSKNALNSYEALFSEILESRE</sequence>
<dbReference type="Pfam" id="PF13579">
    <property type="entry name" value="Glyco_trans_4_4"/>
    <property type="match status" value="1"/>
</dbReference>
<dbReference type="Proteomes" id="UP000269154">
    <property type="component" value="Unassembled WGS sequence"/>
</dbReference>
<dbReference type="NCBIfam" id="NF007640">
    <property type="entry name" value="PRK10307.1"/>
    <property type="match status" value="1"/>
</dbReference>
<evidence type="ECO:0000259" key="1">
    <source>
        <dbReference type="Pfam" id="PF00534"/>
    </source>
</evidence>
<reference evidence="3 4" key="1">
    <citation type="journal article" date="2018" name="ACS Chem. Biol.">
        <title>Ketoreductase domain dysfunction expands chemodiversity: malyngamide biosynthesis in the cyanobacterium Okeania hirsuta.</title>
        <authorList>
            <person name="Moss N.A."/>
            <person name="Leao T."/>
            <person name="Rankin M."/>
            <person name="McCullough T.M."/>
            <person name="Qu P."/>
            <person name="Korobeynikov A."/>
            <person name="Smith J.L."/>
            <person name="Gerwick L."/>
            <person name="Gerwick W.H."/>
        </authorList>
    </citation>
    <scope>NUCLEOTIDE SEQUENCE [LARGE SCALE GENOMIC DNA]</scope>
    <source>
        <strain evidence="3 4">PAB10Feb10-1</strain>
    </source>
</reference>
<gene>
    <name evidence="3" type="primary">wcaI</name>
    <name evidence="3" type="ORF">D5R40_25675</name>
</gene>
<organism evidence="3 4">
    <name type="scientific">Okeania hirsuta</name>
    <dbReference type="NCBI Taxonomy" id="1458930"/>
    <lineage>
        <taxon>Bacteria</taxon>
        <taxon>Bacillati</taxon>
        <taxon>Cyanobacteriota</taxon>
        <taxon>Cyanophyceae</taxon>
        <taxon>Oscillatoriophycideae</taxon>
        <taxon>Oscillatoriales</taxon>
        <taxon>Microcoleaceae</taxon>
        <taxon>Okeania</taxon>
    </lineage>
</organism>
<dbReference type="CDD" id="cd03794">
    <property type="entry name" value="GT4_WbuB-like"/>
    <property type="match status" value="1"/>
</dbReference>
<dbReference type="Pfam" id="PF00534">
    <property type="entry name" value="Glycos_transf_1"/>
    <property type="match status" value="1"/>
</dbReference>
<accession>A0A3N6PKV4</accession>
<dbReference type="InterPro" id="IPR001296">
    <property type="entry name" value="Glyco_trans_1"/>
</dbReference>
<feature type="domain" description="Glycosyltransferase subfamily 4-like N-terminal" evidence="2">
    <location>
        <begin position="16"/>
        <end position="202"/>
    </location>
</feature>
<evidence type="ECO:0000259" key="2">
    <source>
        <dbReference type="Pfam" id="PF13579"/>
    </source>
</evidence>
<protein>
    <submittedName>
        <fullName evidence="3">Colanic acid biosynthesis glycosyltransferase WcaI</fullName>
    </submittedName>
</protein>